<feature type="compositionally biased region" description="Polar residues" evidence="1">
    <location>
        <begin position="11"/>
        <end position="25"/>
    </location>
</feature>
<feature type="region of interest" description="Disordered" evidence="1">
    <location>
        <begin position="1"/>
        <end position="25"/>
    </location>
</feature>
<dbReference type="Proteomes" id="UP000265515">
    <property type="component" value="Unassembled WGS sequence"/>
</dbReference>
<keyword evidence="4" id="KW-1185">Reference proteome</keyword>
<dbReference type="Gene3D" id="2.60.120.10">
    <property type="entry name" value="Jelly Rolls"/>
    <property type="match status" value="1"/>
</dbReference>
<evidence type="ECO:0000259" key="2">
    <source>
        <dbReference type="PROSITE" id="PS50042"/>
    </source>
</evidence>
<comment type="caution">
    <text evidence="3">The sequence shown here is derived from an EMBL/GenBank/DDBJ whole genome shotgun (WGS) entry which is preliminary data.</text>
</comment>
<dbReference type="InterPro" id="IPR018490">
    <property type="entry name" value="cNMP-bd_dom_sf"/>
</dbReference>
<feature type="domain" description="Cyclic nucleotide-binding" evidence="2">
    <location>
        <begin position="106"/>
        <end position="136"/>
    </location>
</feature>
<dbReference type="SUPFAM" id="SSF51206">
    <property type="entry name" value="cAMP-binding domain-like"/>
    <property type="match status" value="1"/>
</dbReference>
<protein>
    <recommendedName>
        <fullName evidence="2">Cyclic nucleotide-binding domain-containing protein</fullName>
    </recommendedName>
</protein>
<dbReference type="PROSITE" id="PS50042">
    <property type="entry name" value="CNMP_BINDING_3"/>
    <property type="match status" value="1"/>
</dbReference>
<gene>
    <name evidence="3" type="ORF">CBR_g34534</name>
</gene>
<evidence type="ECO:0000313" key="4">
    <source>
        <dbReference type="Proteomes" id="UP000265515"/>
    </source>
</evidence>
<dbReference type="AlphaFoldDB" id="A0A388LJ24"/>
<dbReference type="STRING" id="69332.A0A388LJ24"/>
<dbReference type="EMBL" id="BFEA01000401">
    <property type="protein sequence ID" value="GBG82251.1"/>
    <property type="molecule type" value="Genomic_DNA"/>
</dbReference>
<dbReference type="InterPro" id="IPR014710">
    <property type="entry name" value="RmlC-like_jellyroll"/>
</dbReference>
<dbReference type="Gramene" id="GBG82251">
    <property type="protein sequence ID" value="GBG82251"/>
    <property type="gene ID" value="CBR_g34534"/>
</dbReference>
<reference evidence="3 4" key="1">
    <citation type="journal article" date="2018" name="Cell">
        <title>The Chara Genome: Secondary Complexity and Implications for Plant Terrestrialization.</title>
        <authorList>
            <person name="Nishiyama T."/>
            <person name="Sakayama H."/>
            <person name="Vries J.D."/>
            <person name="Buschmann H."/>
            <person name="Saint-Marcoux D."/>
            <person name="Ullrich K.K."/>
            <person name="Haas F.B."/>
            <person name="Vanderstraeten L."/>
            <person name="Becker D."/>
            <person name="Lang D."/>
            <person name="Vosolsobe S."/>
            <person name="Rombauts S."/>
            <person name="Wilhelmsson P.K.I."/>
            <person name="Janitza P."/>
            <person name="Kern R."/>
            <person name="Heyl A."/>
            <person name="Rumpler F."/>
            <person name="Villalobos L.I.A.C."/>
            <person name="Clay J.M."/>
            <person name="Skokan R."/>
            <person name="Toyoda A."/>
            <person name="Suzuki Y."/>
            <person name="Kagoshima H."/>
            <person name="Schijlen E."/>
            <person name="Tajeshwar N."/>
            <person name="Catarino B."/>
            <person name="Hetherington A.J."/>
            <person name="Saltykova A."/>
            <person name="Bonnot C."/>
            <person name="Breuninger H."/>
            <person name="Symeonidi A."/>
            <person name="Radhakrishnan G.V."/>
            <person name="Van Nieuwerburgh F."/>
            <person name="Deforce D."/>
            <person name="Chang C."/>
            <person name="Karol K.G."/>
            <person name="Hedrich R."/>
            <person name="Ulvskov P."/>
            <person name="Glockner G."/>
            <person name="Delwiche C.F."/>
            <person name="Petrasek J."/>
            <person name="Van de Peer Y."/>
            <person name="Friml J."/>
            <person name="Beilby M."/>
            <person name="Dolan L."/>
            <person name="Kohara Y."/>
            <person name="Sugano S."/>
            <person name="Fujiyama A."/>
            <person name="Delaux P.-M."/>
            <person name="Quint M."/>
            <person name="TheiBen G."/>
            <person name="Hagemann M."/>
            <person name="Harholt J."/>
            <person name="Dunand C."/>
            <person name="Zachgo S."/>
            <person name="Langdale J."/>
            <person name="Maumus F."/>
            <person name="Straeten D.V.D."/>
            <person name="Gould S.B."/>
            <person name="Rensing S.A."/>
        </authorList>
    </citation>
    <scope>NUCLEOTIDE SEQUENCE [LARGE SCALE GENOMIC DNA]</scope>
    <source>
        <strain evidence="3 4">S276</strain>
    </source>
</reference>
<proteinExistence type="predicted"/>
<sequence length="356" mass="39492">MEMQVAPAPAGSSNEGKGVVSVSTTGASLEEHLDGMELRGTFSFTKKSAGGNRPVRQDISRARRRVIEGINHSAESEKPWVPRTDLPPKTAEQKKKILGAVASNFLFAHLSEKQIDDLINCMEQIYVKSGNIIIRQKSGEADEAYQARMLLLITEAKQRSDAVEAAAKQMAEDAEKTRLLAIEQQRQHDEAATKAADEERVQHREKIFSGEQALLTMAADWRAEAENGKMEESENKIALLLSHLTDLLATCITQQEDIHSLNDVLSRVHNRHRQLEQRPVAAPDANSSNNSDRLEALEIDVGSLKDGVQSQQTATQQLEQRICTAANHSSSRSKVRWAGDFLRLDEDRPDSMVPQV</sequence>
<name>A0A388LJ24_CHABU</name>
<evidence type="ECO:0000313" key="3">
    <source>
        <dbReference type="EMBL" id="GBG82251.1"/>
    </source>
</evidence>
<dbReference type="InterPro" id="IPR000595">
    <property type="entry name" value="cNMP-bd_dom"/>
</dbReference>
<organism evidence="3 4">
    <name type="scientific">Chara braunii</name>
    <name type="common">Braun's stonewort</name>
    <dbReference type="NCBI Taxonomy" id="69332"/>
    <lineage>
        <taxon>Eukaryota</taxon>
        <taxon>Viridiplantae</taxon>
        <taxon>Streptophyta</taxon>
        <taxon>Charophyceae</taxon>
        <taxon>Charales</taxon>
        <taxon>Characeae</taxon>
        <taxon>Chara</taxon>
    </lineage>
</organism>
<accession>A0A388LJ24</accession>
<evidence type="ECO:0000256" key="1">
    <source>
        <dbReference type="SAM" id="MobiDB-lite"/>
    </source>
</evidence>